<dbReference type="Proteomes" id="UP000029644">
    <property type="component" value="Unassembled WGS sequence"/>
</dbReference>
<dbReference type="InterPro" id="IPR007163">
    <property type="entry name" value="VCA0040-like"/>
</dbReference>
<dbReference type="PANTHER" id="PTHR37308">
    <property type="entry name" value="INTEGRAL MEMBRANE PROTEIN"/>
    <property type="match status" value="1"/>
</dbReference>
<evidence type="ECO:0000313" key="1">
    <source>
        <dbReference type="EMBL" id="GAL61196.1"/>
    </source>
</evidence>
<dbReference type="Pfam" id="PF04018">
    <property type="entry name" value="VCA0040-like"/>
    <property type="match status" value="1"/>
</dbReference>
<proteinExistence type="predicted"/>
<comment type="caution">
    <text evidence="1">The sequence shown here is derived from an EMBL/GenBank/DDBJ whole genome shotgun (WGS) entry which is preliminary data.</text>
</comment>
<dbReference type="AlphaFoldDB" id="A0A090V8Q5"/>
<accession>A0A090V8Q5</accession>
<reference evidence="1 2" key="1">
    <citation type="journal article" date="2014" name="Genome Announc.">
        <title>Draft Genome Sequences of Marine Flavobacterium Algibacter lectus Strains SS8 and NR4.</title>
        <authorList>
            <person name="Takatani N."/>
            <person name="Nakanishi M."/>
            <person name="Meirelles P."/>
            <person name="Mino S."/>
            <person name="Suda W."/>
            <person name="Oshima K."/>
            <person name="Hattori M."/>
            <person name="Ohkuma M."/>
            <person name="Hosokawa M."/>
            <person name="Miyashita K."/>
            <person name="Thompson F.L."/>
            <person name="Niwa A."/>
            <person name="Sawabe T."/>
            <person name="Sawabe T."/>
        </authorList>
    </citation>
    <scope>NUCLEOTIDE SEQUENCE [LARGE SCALE GENOMIC DNA]</scope>
    <source>
        <strain evidence="1 2">JCM 19300</strain>
    </source>
</reference>
<name>A0A090V8Q5_9FLAO</name>
<sequence length="51" mass="5229">MGAADAVPGVSGGTIAFISGIYEELINSISNINADLIKSLFTKGINLFGNN</sequence>
<dbReference type="EMBL" id="BBNQ01000002">
    <property type="protein sequence ID" value="GAL61196.1"/>
    <property type="molecule type" value="Genomic_DNA"/>
</dbReference>
<dbReference type="PANTHER" id="PTHR37308:SF1">
    <property type="entry name" value="POLYPRENYL-PHOSPHATE TRANSPORTER"/>
    <property type="match status" value="1"/>
</dbReference>
<evidence type="ECO:0000313" key="2">
    <source>
        <dbReference type="Proteomes" id="UP000029644"/>
    </source>
</evidence>
<organism evidence="1 2">
    <name type="scientific">Algibacter lectus</name>
    <dbReference type="NCBI Taxonomy" id="221126"/>
    <lineage>
        <taxon>Bacteria</taxon>
        <taxon>Pseudomonadati</taxon>
        <taxon>Bacteroidota</taxon>
        <taxon>Flavobacteriia</taxon>
        <taxon>Flavobacteriales</taxon>
        <taxon>Flavobacteriaceae</taxon>
        <taxon>Algibacter</taxon>
    </lineage>
</organism>
<protein>
    <submittedName>
        <fullName evidence="1">Membrane protein</fullName>
    </submittedName>
</protein>
<gene>
    <name evidence="1" type="ORF">JCM19300_4142</name>
</gene>